<protein>
    <recommendedName>
        <fullName evidence="2">C2H2-type domain-containing protein</fullName>
    </recommendedName>
</protein>
<dbReference type="Proteomes" id="UP000000758">
    <property type="component" value="Chromosome"/>
</dbReference>
<feature type="region of interest" description="Disordered" evidence="1">
    <location>
        <begin position="32"/>
        <end position="57"/>
    </location>
</feature>
<dbReference type="EMBL" id="DP000238">
    <property type="protein sequence ID" value="ABK78426.1"/>
    <property type="molecule type" value="Genomic_DNA"/>
</dbReference>
<feature type="compositionally biased region" description="Basic and acidic residues" evidence="1">
    <location>
        <begin position="32"/>
        <end position="48"/>
    </location>
</feature>
<proteinExistence type="predicted"/>
<dbReference type="AlphaFoldDB" id="A0RYK9"/>
<dbReference type="PROSITE" id="PS00028">
    <property type="entry name" value="ZINC_FINGER_C2H2_1"/>
    <property type="match status" value="1"/>
</dbReference>
<keyword evidence="4" id="KW-1185">Reference proteome</keyword>
<gene>
    <name evidence="3" type="ordered locus">CENSYa_1816</name>
</gene>
<evidence type="ECO:0000256" key="1">
    <source>
        <dbReference type="SAM" id="MobiDB-lite"/>
    </source>
</evidence>
<sequence>MVLPLVDESNPKCYLCHRGFADLEGLRLHQSTEHKDHLEAHGEGKDRGPAPGDVSVF</sequence>
<evidence type="ECO:0000313" key="4">
    <source>
        <dbReference type="Proteomes" id="UP000000758"/>
    </source>
</evidence>
<evidence type="ECO:0000259" key="2">
    <source>
        <dbReference type="PROSITE" id="PS00028"/>
    </source>
</evidence>
<evidence type="ECO:0000313" key="3">
    <source>
        <dbReference type="EMBL" id="ABK78426.1"/>
    </source>
</evidence>
<dbReference type="HOGENOM" id="CLU_2985503_0_0_2"/>
<dbReference type="InterPro" id="IPR013087">
    <property type="entry name" value="Znf_C2H2_type"/>
</dbReference>
<name>A0RYK9_CENSY</name>
<reference evidence="3 4" key="1">
    <citation type="journal article" date="2006" name="Proc. Natl. Acad. Sci. U.S.A.">
        <title>Genomic analysis of the uncultivated marine crenarchaeote Cenarchaeum symbiosum.</title>
        <authorList>
            <person name="Hallam S.J."/>
            <person name="Konstantinidis K.T."/>
            <person name="Putnam N."/>
            <person name="Schleper C."/>
            <person name="Watanabe Y."/>
            <person name="Sugahara J."/>
            <person name="Preston C."/>
            <person name="de la Torre J."/>
            <person name="Richardson P.M."/>
            <person name="DeLong E.F."/>
        </authorList>
    </citation>
    <scope>NUCLEOTIDE SEQUENCE [LARGE SCALE GENOMIC DNA]</scope>
    <source>
        <strain evidence="4">A</strain>
    </source>
</reference>
<accession>A0RYK9</accession>
<feature type="domain" description="C2H2-type" evidence="2">
    <location>
        <begin position="13"/>
        <end position="34"/>
    </location>
</feature>
<dbReference type="EnsemblBacteria" id="ABK78426">
    <property type="protein sequence ID" value="ABK78426"/>
    <property type="gene ID" value="CENSYa_1816"/>
</dbReference>
<dbReference type="KEGG" id="csy:CENSYa_1816"/>
<organism evidence="3 4">
    <name type="scientific">Cenarchaeum symbiosum (strain A)</name>
    <dbReference type="NCBI Taxonomy" id="414004"/>
    <lineage>
        <taxon>Archaea</taxon>
        <taxon>Nitrososphaerota</taxon>
        <taxon>Candidatus Cenarchaeales</taxon>
        <taxon>Candidatus Cenarchaeaceae</taxon>
        <taxon>Candidatus Cenarchaeum</taxon>
    </lineage>
</organism>